<comment type="caution">
    <text evidence="1">The sequence shown here is derived from an EMBL/GenBank/DDBJ whole genome shotgun (WGS) entry which is preliminary data.</text>
</comment>
<dbReference type="Proteomes" id="UP000585258">
    <property type="component" value="Unassembled WGS sequence"/>
</dbReference>
<accession>A0A7X0SHD5</accession>
<dbReference type="AlphaFoldDB" id="A0A7X0SHD5"/>
<proteinExistence type="predicted"/>
<gene>
    <name evidence="1" type="ORF">H7E68_12575</name>
</gene>
<protein>
    <submittedName>
        <fullName evidence="1">Uncharacterized protein</fullName>
    </submittedName>
</protein>
<evidence type="ECO:0000313" key="1">
    <source>
        <dbReference type="EMBL" id="MBB6715541.1"/>
    </source>
</evidence>
<dbReference type="RefSeq" id="WP_185164766.1">
    <property type="nucleotide sequence ID" value="NZ_JACKWY010000007.1"/>
</dbReference>
<evidence type="ECO:0000313" key="2">
    <source>
        <dbReference type="Proteomes" id="UP000585258"/>
    </source>
</evidence>
<reference evidence="1 2" key="1">
    <citation type="submission" date="2020-08" db="EMBL/GenBank/DDBJ databases">
        <title>Clostridia isolated from Swiss meat.</title>
        <authorList>
            <person name="Wambui J."/>
            <person name="Stevens M.J.A."/>
            <person name="Stephan R."/>
        </authorList>
    </citation>
    <scope>NUCLEOTIDE SEQUENCE [LARGE SCALE GENOMIC DNA]</scope>
    <source>
        <strain evidence="1 2">CM001</strain>
    </source>
</reference>
<sequence length="73" mass="8880">MHRFVAAFLVPEEVLRNEFNIRKIETNSIEMSEVVELMDVFLVPYKTLVRRLYEIQYIRIEQCNKFLAEEDRN</sequence>
<name>A0A7X0SHD5_9CLOT</name>
<dbReference type="EMBL" id="JACKWY010000007">
    <property type="protein sequence ID" value="MBB6715541.1"/>
    <property type="molecule type" value="Genomic_DNA"/>
</dbReference>
<organism evidence="1 2">
    <name type="scientific">Clostridium gasigenes</name>
    <dbReference type="NCBI Taxonomy" id="94869"/>
    <lineage>
        <taxon>Bacteria</taxon>
        <taxon>Bacillati</taxon>
        <taxon>Bacillota</taxon>
        <taxon>Clostridia</taxon>
        <taxon>Eubacteriales</taxon>
        <taxon>Clostridiaceae</taxon>
        <taxon>Clostridium</taxon>
    </lineage>
</organism>